<gene>
    <name evidence="2" type="ORF">F4694_005721</name>
</gene>
<evidence type="ECO:0000256" key="1">
    <source>
        <dbReference type="SAM" id="SignalP"/>
    </source>
</evidence>
<feature type="signal peptide" evidence="1">
    <location>
        <begin position="1"/>
        <end position="21"/>
    </location>
</feature>
<dbReference type="Gene3D" id="3.10.570.10">
    <property type="entry name" value="sex pheromone staph- cam373 precursor domain"/>
    <property type="match status" value="1"/>
</dbReference>
<dbReference type="PIRSF" id="PIRSF012509">
    <property type="entry name" value="CamS"/>
    <property type="match status" value="1"/>
</dbReference>
<dbReference type="AlphaFoldDB" id="A0A852TL00"/>
<organism evidence="2 3">
    <name type="scientific">Neobacillus niacini</name>
    <dbReference type="NCBI Taxonomy" id="86668"/>
    <lineage>
        <taxon>Bacteria</taxon>
        <taxon>Bacillati</taxon>
        <taxon>Bacillota</taxon>
        <taxon>Bacilli</taxon>
        <taxon>Bacillales</taxon>
        <taxon>Bacillaceae</taxon>
        <taxon>Neobacillus</taxon>
    </lineage>
</organism>
<protein>
    <submittedName>
        <fullName evidence="2">Protein involved in sex pheromone biosynthesis</fullName>
    </submittedName>
</protein>
<reference evidence="3" key="1">
    <citation type="submission" date="2020-07" db="EMBL/GenBank/DDBJ databases">
        <authorList>
            <person name="Partida-Martinez L."/>
            <person name="Huntemann M."/>
            <person name="Clum A."/>
            <person name="Wang J."/>
            <person name="Palaniappan K."/>
            <person name="Ritter S."/>
            <person name="Chen I.-M."/>
            <person name="Stamatis D."/>
            <person name="Reddy T."/>
            <person name="O'Malley R."/>
            <person name="Daum C."/>
            <person name="Shapiro N."/>
            <person name="Ivanova N."/>
            <person name="Kyrpides N."/>
            <person name="Woyke T."/>
        </authorList>
    </citation>
    <scope>NUCLEOTIDE SEQUENCE [LARGE SCALE GENOMIC DNA]</scope>
    <source>
        <strain evidence="3">AT2.8</strain>
    </source>
</reference>
<feature type="chain" id="PRO_5038438985" evidence="1">
    <location>
        <begin position="22"/>
        <end position="388"/>
    </location>
</feature>
<evidence type="ECO:0000313" key="2">
    <source>
        <dbReference type="EMBL" id="NYE08865.1"/>
    </source>
</evidence>
<reference evidence="3" key="2">
    <citation type="submission" date="2020-08" db="EMBL/GenBank/DDBJ databases">
        <title>The Agave Microbiome: Exploring the role of microbial communities in plant adaptations to desert environments.</title>
        <authorList>
            <person name="Partida-Martinez L.P."/>
        </authorList>
    </citation>
    <scope>NUCLEOTIDE SEQUENCE [LARGE SCALE GENOMIC DNA]</scope>
    <source>
        <strain evidence="3">AT2.8</strain>
    </source>
</reference>
<dbReference type="CDD" id="cd13441">
    <property type="entry name" value="CamS_repeat_1"/>
    <property type="match status" value="1"/>
</dbReference>
<comment type="caution">
    <text evidence="2">The sequence shown here is derived from an EMBL/GenBank/DDBJ whole genome shotgun (WGS) entry which is preliminary data.</text>
</comment>
<dbReference type="Pfam" id="PF07537">
    <property type="entry name" value="CamS"/>
    <property type="match status" value="1"/>
</dbReference>
<dbReference type="EMBL" id="JACCBX010000016">
    <property type="protein sequence ID" value="NYE08865.1"/>
    <property type="molecule type" value="Genomic_DNA"/>
</dbReference>
<dbReference type="Proteomes" id="UP000548423">
    <property type="component" value="Unassembled WGS sequence"/>
</dbReference>
<dbReference type="CDD" id="cd13440">
    <property type="entry name" value="CamS_repeat_2"/>
    <property type="match status" value="1"/>
</dbReference>
<dbReference type="InterPro" id="IPR011426">
    <property type="entry name" value="CamS"/>
</dbReference>
<sequence>MKKLSLLALSLFLLLSGCAPNFQKQENVVQTKEKADEKAIIPKYNISDNYYRTILPFEPGEARGLIVGNINTRYDINEFETGLMRIAQHQFDPKTYLFREGQELKRNTVRLWLNRKFTPAQLSAEGLKEEENIGLNPLMEDGADFQQGNNNSPIYLAHILEHDYLIKGDNDTVKLGGVVIGLALNSVHYFRTAVGEPYFERKIEFAEMEREGKKIAEEVLKRLRTMKNLKDVPITIGLFEQQSKSSVVPGTFFTYTNVDKGSSTINTWEPVNEKYFLFPSTEAQEAHRDDVTAFLNFKQDVEEYFPNFNGVIGRAFYIGDQFTDLDITIPIQFYGKSEAIGFTQYVTGLVLEHFPNYISVSVSVTSVDGPEALIVRKANEAEPFVHIY</sequence>
<evidence type="ECO:0000313" key="3">
    <source>
        <dbReference type="Proteomes" id="UP000548423"/>
    </source>
</evidence>
<proteinExistence type="predicted"/>
<accession>A0A852TL00</accession>
<name>A0A852TL00_9BACI</name>
<keyword evidence="1" id="KW-0732">Signal</keyword>
<dbReference type="PROSITE" id="PS51257">
    <property type="entry name" value="PROKAR_LIPOPROTEIN"/>
    <property type="match status" value="1"/>
</dbReference>